<dbReference type="AlphaFoldDB" id="A0A562LWK3"/>
<dbReference type="Proteomes" id="UP000316471">
    <property type="component" value="Unassembled WGS sequence"/>
</dbReference>
<dbReference type="OrthoDB" id="5956564at2"/>
<evidence type="ECO:0000313" key="2">
    <source>
        <dbReference type="Proteomes" id="UP000316471"/>
    </source>
</evidence>
<sequence length="79" mass="8309">MEFHVHLRGARPDLHTIEGALLDADPAALVDLDATGERLRVAGTFTAVELGVLLRHAGHPVTPEQVEQLPSICCGGCSG</sequence>
<keyword evidence="2" id="KW-1185">Reference proteome</keyword>
<proteinExistence type="predicted"/>
<name>A0A562LWK3_9GAMM</name>
<dbReference type="RefSeq" id="WP_144813510.1">
    <property type="nucleotide sequence ID" value="NZ_VLKP01000004.1"/>
</dbReference>
<dbReference type="EMBL" id="VLKP01000004">
    <property type="protein sequence ID" value="TWI12031.1"/>
    <property type="molecule type" value="Genomic_DNA"/>
</dbReference>
<accession>A0A562LWK3</accession>
<gene>
    <name evidence="1" type="ORF">IP93_01312</name>
</gene>
<reference evidence="1 2" key="1">
    <citation type="journal article" date="2015" name="Stand. Genomic Sci.">
        <title>Genomic Encyclopedia of Bacterial and Archaeal Type Strains, Phase III: the genomes of soil and plant-associated and newly described type strains.</title>
        <authorList>
            <person name="Whitman W.B."/>
            <person name="Woyke T."/>
            <person name="Klenk H.P."/>
            <person name="Zhou Y."/>
            <person name="Lilburn T.G."/>
            <person name="Beck B.J."/>
            <person name="De Vos P."/>
            <person name="Vandamme P."/>
            <person name="Eisen J.A."/>
            <person name="Garrity G."/>
            <person name="Hugenholtz P."/>
            <person name="Kyrpides N.C."/>
        </authorList>
    </citation>
    <scope>NUCLEOTIDE SEQUENCE [LARGE SCALE GENOMIC DNA]</scope>
    <source>
        <strain evidence="1 2">CGMCC 1.10136</strain>
    </source>
</reference>
<protein>
    <recommendedName>
        <fullName evidence="3">Copper chaperone CopZ</fullName>
    </recommendedName>
</protein>
<organism evidence="1 2">
    <name type="scientific">Aerolutibacter ruishenii</name>
    <dbReference type="NCBI Taxonomy" id="686800"/>
    <lineage>
        <taxon>Bacteria</taxon>
        <taxon>Pseudomonadati</taxon>
        <taxon>Pseudomonadota</taxon>
        <taxon>Gammaproteobacteria</taxon>
        <taxon>Lysobacterales</taxon>
        <taxon>Lysobacteraceae</taxon>
        <taxon>Aerolutibacter</taxon>
    </lineage>
</organism>
<evidence type="ECO:0008006" key="3">
    <source>
        <dbReference type="Google" id="ProtNLM"/>
    </source>
</evidence>
<comment type="caution">
    <text evidence="1">The sequence shown here is derived from an EMBL/GenBank/DDBJ whole genome shotgun (WGS) entry which is preliminary data.</text>
</comment>
<evidence type="ECO:0000313" key="1">
    <source>
        <dbReference type="EMBL" id="TWI12031.1"/>
    </source>
</evidence>